<dbReference type="CDD" id="cd01650">
    <property type="entry name" value="RT_nLTR_like"/>
    <property type="match status" value="1"/>
</dbReference>
<feature type="compositionally biased region" description="Polar residues" evidence="1">
    <location>
        <begin position="137"/>
        <end position="146"/>
    </location>
</feature>
<organism evidence="3 4">
    <name type="scientific">Camelina sativa</name>
    <name type="common">False flax</name>
    <name type="synonym">Myagrum sativum</name>
    <dbReference type="NCBI Taxonomy" id="90675"/>
    <lineage>
        <taxon>Eukaryota</taxon>
        <taxon>Viridiplantae</taxon>
        <taxon>Streptophyta</taxon>
        <taxon>Embryophyta</taxon>
        <taxon>Tracheophyta</taxon>
        <taxon>Spermatophyta</taxon>
        <taxon>Magnoliopsida</taxon>
        <taxon>eudicotyledons</taxon>
        <taxon>Gunneridae</taxon>
        <taxon>Pentapetalae</taxon>
        <taxon>rosids</taxon>
        <taxon>malvids</taxon>
        <taxon>Brassicales</taxon>
        <taxon>Brassicaceae</taxon>
        <taxon>Camelineae</taxon>
        <taxon>Camelina</taxon>
    </lineage>
</organism>
<accession>A0ABM0T0R1</accession>
<keyword evidence="3" id="KW-1185">Reference proteome</keyword>
<dbReference type="SUPFAM" id="SSF56219">
    <property type="entry name" value="DNase I-like"/>
    <property type="match status" value="1"/>
</dbReference>
<sequence>MSINSAEVKIVVDLTKPLPKSLELERENGQVLVLQVSYPWLPPLSLLCNTIGHKEALFPDAPPPDKTAPKGKKVDNPPIPPKKGFSLVSKQIWKPVSTVIPPSSATQDSLNTLPIDSSEKVTAQSDPGSDPSPLLNPPSTISDPVTASTIPESHQVISYPDPKSSPTPEDAAPPFVPATHTVHVSTVAMLAHRPPPISNSFAVLQEEDTTIVLIDKSPPPNLVGSSPSSSDSSITCEITLEDGTEFIYTAVYAANEEEERRHLWTSLRDTEAAFGLSSRPWLINGDFNEIFTPAETSNVNIVSSTRGMRLFGACLADLGVFDLPSRGHLYTWTNKRSSDPIGKKLDRAFRFFNLLTRQPLFLDTVKKAWDEVDIQIRLLKDFCFKLRRIKGPLKALMKDNYSDIEKRVHEAYSELCHFQILALNDPSPLNVQNELSAKDKWSRLCLAEESFFSQRSRLRWIGEGDSNTTFFHSVTMARNACNAVKVLLKPDGSLTSSLQEVHEIAVDYFSKALTTIRGQFCPALPEFLDALLLPVCSNAQQAFLSSPFSAEDIKAYLFKMPLNRSPGPDGFPAEFFKATWPIIGHDLTLYVLQFFQDSFMPKALNATSLILIPKRVGAVDLKEFRPIACLNTVYKIISRPLTDKLKMLMPALILPNQTAFVKDKLLLENALLASEVIKGYHSIGNTARITLKVEISKAFDSVRWDFLLSTLQAHNILSSFMNWIRACVCSPAFMISLNGVTTGYFKGKTGLCQDDPLSPILFVVVMNVLSAMLNKAAENGHFQYHPGCEDVKLTHLFFADDLLIFLEGSMDSLRGVMTILETFEKLSGLGMNIVKTSMFCSELSDDTLDQISSTFNLTPSPLPIRYLGLPLCSRKLSVKDCDPLLSKIRMKMNSWTHMFLSLDGRLILLSTVISGIINFWTSAFFLPKQVIKKINSLCSSFLWHGKIHVSTGAKVSWFDICFPKVEGGLGLRQIESLNEACAMKLIWMLYFKAGSIWVAWIRSRYLSTSPLWALNEKNNAYSWNFRKLLKLRPKALKFLNIKIGNGDTTLFWWDPWTPFGPLYHYLTSDGPSRLGIPLFASVSDLANGEGWTLPHARSERQVLLLSYISSISLSSAIDSPTWSIDGGPSQVILLQSCVEFS</sequence>
<feature type="region of interest" description="Disordered" evidence="1">
    <location>
        <begin position="119"/>
        <end position="146"/>
    </location>
</feature>
<reference evidence="3" key="1">
    <citation type="journal article" date="2014" name="Nat. Commun.">
        <title>The emerging biofuel crop Camelina sativa retains a highly undifferentiated hexaploid genome structure.</title>
        <authorList>
            <person name="Kagale S."/>
            <person name="Koh C."/>
            <person name="Nixon J."/>
            <person name="Bollina V."/>
            <person name="Clarke W.E."/>
            <person name="Tuteja R."/>
            <person name="Spillane C."/>
            <person name="Robinson S.J."/>
            <person name="Links M.G."/>
            <person name="Clarke C."/>
            <person name="Higgins E.E."/>
            <person name="Huebert T."/>
            <person name="Sharpe A.G."/>
            <person name="Parkin I.A."/>
        </authorList>
    </citation>
    <scope>NUCLEOTIDE SEQUENCE [LARGE SCALE GENOMIC DNA]</scope>
    <source>
        <strain evidence="3">cv. DH55</strain>
    </source>
</reference>
<gene>
    <name evidence="4" type="primary">LOC104704705</name>
</gene>
<dbReference type="Pfam" id="PF00078">
    <property type="entry name" value="RVT_1"/>
    <property type="match status" value="1"/>
</dbReference>
<dbReference type="InterPro" id="IPR036691">
    <property type="entry name" value="Endo/exonu/phosph_ase_sf"/>
</dbReference>
<dbReference type="PROSITE" id="PS50878">
    <property type="entry name" value="RT_POL"/>
    <property type="match status" value="1"/>
</dbReference>
<protein>
    <submittedName>
        <fullName evidence="4">Uncharacterized protein LOC104704705</fullName>
    </submittedName>
</protein>
<evidence type="ECO:0000313" key="4">
    <source>
        <dbReference type="RefSeq" id="XP_010419047.1"/>
    </source>
</evidence>
<dbReference type="InterPro" id="IPR000477">
    <property type="entry name" value="RT_dom"/>
</dbReference>
<reference evidence="4" key="2">
    <citation type="submission" date="2025-08" db="UniProtKB">
        <authorList>
            <consortium name="RefSeq"/>
        </authorList>
    </citation>
    <scope>IDENTIFICATION</scope>
    <source>
        <tissue evidence="4">Leaf</tissue>
    </source>
</reference>
<evidence type="ECO:0000259" key="2">
    <source>
        <dbReference type="PROSITE" id="PS50878"/>
    </source>
</evidence>
<evidence type="ECO:0000256" key="1">
    <source>
        <dbReference type="SAM" id="MobiDB-lite"/>
    </source>
</evidence>
<feature type="domain" description="Reverse transcriptase" evidence="2">
    <location>
        <begin position="593"/>
        <end position="871"/>
    </location>
</feature>
<name>A0ABM0T0R1_CAMSA</name>
<dbReference type="GeneID" id="104704705"/>
<dbReference type="Gene3D" id="3.60.10.10">
    <property type="entry name" value="Endonuclease/exonuclease/phosphatase"/>
    <property type="match status" value="1"/>
</dbReference>
<feature type="compositionally biased region" description="Low complexity" evidence="1">
    <location>
        <begin position="222"/>
        <end position="233"/>
    </location>
</feature>
<proteinExistence type="predicted"/>
<feature type="region of interest" description="Disordered" evidence="1">
    <location>
        <begin position="57"/>
        <end position="81"/>
    </location>
</feature>
<dbReference type="RefSeq" id="XP_010419047.1">
    <property type="nucleotide sequence ID" value="XM_010420745.1"/>
</dbReference>
<feature type="region of interest" description="Disordered" evidence="1">
    <location>
        <begin position="215"/>
        <end position="234"/>
    </location>
</feature>
<dbReference type="PANTHER" id="PTHR33116:SF80">
    <property type="entry name" value="REVERSE TRANSCRIPTASE ZINC-BINDING DOMAIN-CONTAINING PROTEIN"/>
    <property type="match status" value="1"/>
</dbReference>
<dbReference type="Proteomes" id="UP000694864">
    <property type="component" value="Chromosome 7"/>
</dbReference>
<evidence type="ECO:0000313" key="3">
    <source>
        <dbReference type="Proteomes" id="UP000694864"/>
    </source>
</evidence>
<dbReference type="PANTHER" id="PTHR33116">
    <property type="entry name" value="REVERSE TRANSCRIPTASE ZINC-BINDING DOMAIN-CONTAINING PROTEIN-RELATED-RELATED"/>
    <property type="match status" value="1"/>
</dbReference>